<evidence type="ECO:0000313" key="1">
    <source>
        <dbReference type="EMBL" id="TDS58169.1"/>
    </source>
</evidence>
<dbReference type="AlphaFoldDB" id="A0A4R7F3V2"/>
<keyword evidence="2" id="KW-1185">Reference proteome</keyword>
<gene>
    <name evidence="1" type="ORF">C8P70_11382</name>
</gene>
<proteinExistence type="predicted"/>
<dbReference type="Proteomes" id="UP000295215">
    <property type="component" value="Unassembled WGS sequence"/>
</dbReference>
<dbReference type="EMBL" id="SOAG01000013">
    <property type="protein sequence ID" value="TDS58169.1"/>
    <property type="molecule type" value="Genomic_DNA"/>
</dbReference>
<organism evidence="1 2">
    <name type="scientific">Myroides indicus</name>
    <dbReference type="NCBI Taxonomy" id="1323422"/>
    <lineage>
        <taxon>Bacteria</taxon>
        <taxon>Pseudomonadati</taxon>
        <taxon>Bacteroidota</taxon>
        <taxon>Flavobacteriia</taxon>
        <taxon>Flavobacteriales</taxon>
        <taxon>Flavobacteriaceae</taxon>
        <taxon>Myroides</taxon>
    </lineage>
</organism>
<evidence type="ECO:0000313" key="2">
    <source>
        <dbReference type="Proteomes" id="UP000295215"/>
    </source>
</evidence>
<name>A0A4R7F3V2_9FLAO</name>
<comment type="caution">
    <text evidence="1">The sequence shown here is derived from an EMBL/GenBank/DDBJ whole genome shotgun (WGS) entry which is preliminary data.</text>
</comment>
<accession>A0A4R7F3V2</accession>
<sequence length="31" mass="3695">MILTDYIRLELISFFLKDSILLLIIVEKVNK</sequence>
<protein>
    <submittedName>
        <fullName evidence="1">Uncharacterized protein</fullName>
    </submittedName>
</protein>
<reference evidence="1 2" key="1">
    <citation type="submission" date="2019-03" db="EMBL/GenBank/DDBJ databases">
        <title>Genomic Encyclopedia of Archaeal and Bacterial Type Strains, Phase II (KMG-II): from individual species to whole genera.</title>
        <authorList>
            <person name="Goeker M."/>
        </authorList>
    </citation>
    <scope>NUCLEOTIDE SEQUENCE [LARGE SCALE GENOMIC DNA]</scope>
    <source>
        <strain evidence="1 2">DSM 28213</strain>
    </source>
</reference>